<evidence type="ECO:0000313" key="4">
    <source>
        <dbReference type="Proteomes" id="UP000254337"/>
    </source>
</evidence>
<evidence type="ECO:0000313" key="3">
    <source>
        <dbReference type="EMBL" id="AXL21266.1"/>
    </source>
</evidence>
<evidence type="ECO:0000256" key="1">
    <source>
        <dbReference type="ARBA" id="ARBA00010201"/>
    </source>
</evidence>
<dbReference type="AlphaFoldDB" id="A0A346AZH3"/>
<dbReference type="SUPFAM" id="SSF55826">
    <property type="entry name" value="YbaK/ProRS associated domain"/>
    <property type="match status" value="1"/>
</dbReference>
<gene>
    <name evidence="3" type="ORF">DKB62_06675</name>
</gene>
<dbReference type="PANTHER" id="PTHR31423:SF3">
    <property type="entry name" value="PROLYL-TRNA SYNTHETASE ASSOCIATED DOMAIN-CONTAINING PROTEIN 1-RELATED"/>
    <property type="match status" value="1"/>
</dbReference>
<name>A0A346AZH3_9FIRM</name>
<dbReference type="Pfam" id="PF04073">
    <property type="entry name" value="tRNA_edit"/>
    <property type="match status" value="1"/>
</dbReference>
<reference evidence="3 4" key="1">
    <citation type="submission" date="2018-05" db="EMBL/GenBank/DDBJ databases">
        <title>Complete genome sequence of Megasphaera sp. AJH120T, isolated from the ceca of a chicken.</title>
        <authorList>
            <person name="Maki J."/>
            <person name="Looft T."/>
        </authorList>
    </citation>
    <scope>NUCLEOTIDE SEQUENCE [LARGE SCALE GENOMIC DNA]</scope>
    <source>
        <strain evidence="3 4">AJH120</strain>
    </source>
</reference>
<dbReference type="RefSeq" id="WP_107196283.1">
    <property type="nucleotide sequence ID" value="NZ_CP029462.1"/>
</dbReference>
<dbReference type="PANTHER" id="PTHR31423">
    <property type="entry name" value="YBAK DOMAIN-CONTAINING PROTEIN"/>
    <property type="match status" value="1"/>
</dbReference>
<dbReference type="GO" id="GO:0004812">
    <property type="term" value="F:aminoacyl-tRNA ligase activity"/>
    <property type="evidence" value="ECO:0007669"/>
    <property type="project" value="UniProtKB-KW"/>
</dbReference>
<dbReference type="GO" id="GO:0002161">
    <property type="term" value="F:aminoacyl-tRNA deacylase activity"/>
    <property type="evidence" value="ECO:0007669"/>
    <property type="project" value="InterPro"/>
</dbReference>
<proteinExistence type="inferred from homology"/>
<comment type="similarity">
    <text evidence="1">Belongs to the PRORSD1 family.</text>
</comment>
<keyword evidence="3" id="KW-0436">Ligase</keyword>
<dbReference type="EMBL" id="CP029462">
    <property type="protein sequence ID" value="AXL21266.1"/>
    <property type="molecule type" value="Genomic_DNA"/>
</dbReference>
<dbReference type="Proteomes" id="UP000254337">
    <property type="component" value="Chromosome"/>
</dbReference>
<protein>
    <submittedName>
        <fullName evidence="3">Prolyl-tRNA synthetase associated domain-containing protein</fullName>
    </submittedName>
</protein>
<dbReference type="Gene3D" id="3.90.960.10">
    <property type="entry name" value="YbaK/aminoacyl-tRNA synthetase-associated domain"/>
    <property type="match status" value="1"/>
</dbReference>
<accession>A0A346AZH3</accession>
<dbReference type="InterPro" id="IPR040285">
    <property type="entry name" value="ProX/PRXD1"/>
</dbReference>
<evidence type="ECO:0000259" key="2">
    <source>
        <dbReference type="Pfam" id="PF04073"/>
    </source>
</evidence>
<dbReference type="OrthoDB" id="9798587at2"/>
<dbReference type="CDD" id="cd04335">
    <property type="entry name" value="PrdX_deacylase"/>
    <property type="match status" value="1"/>
</dbReference>
<keyword evidence="3" id="KW-0030">Aminoacyl-tRNA synthetase</keyword>
<dbReference type="InterPro" id="IPR036754">
    <property type="entry name" value="YbaK/aa-tRNA-synt-asso_dom_sf"/>
</dbReference>
<dbReference type="InterPro" id="IPR007214">
    <property type="entry name" value="YbaK/aa-tRNA-synth-assoc-dom"/>
</dbReference>
<feature type="domain" description="YbaK/aminoacyl-tRNA synthetase-associated" evidence="2">
    <location>
        <begin position="27"/>
        <end position="150"/>
    </location>
</feature>
<dbReference type="KEGG" id="meg:DKB62_06675"/>
<organism evidence="3 4">
    <name type="scientific">Megasphaera stantonii</name>
    <dbReference type="NCBI Taxonomy" id="2144175"/>
    <lineage>
        <taxon>Bacteria</taxon>
        <taxon>Bacillati</taxon>
        <taxon>Bacillota</taxon>
        <taxon>Negativicutes</taxon>
        <taxon>Veillonellales</taxon>
        <taxon>Veillonellaceae</taxon>
        <taxon>Megasphaera</taxon>
    </lineage>
</organism>
<sequence>MLSEQAQTVLSVLQTAHIEYHVKEHIPVYTIDEMSALHLPDGEAVAKNLFIRDDKKRTYYIVVIRQEKTANLKALRQTLGSRPLSFASEDDLWKYLKLTKGAVTPLGALNDETQSVVVVFDKDFMGNQIAVHPNDNRASVWMQTDDLIRLIQEHGNPVVVAEI</sequence>
<keyword evidence="4" id="KW-1185">Reference proteome</keyword>